<reference evidence="6 7" key="5">
    <citation type="journal article" date="2010" name="Appl. Environ. Microbiol.">
        <title>phrR-like gene praR of Azorhizobium caulinodans ORS571 is essential for symbiosis with Sesbania rostrata and is involved in expression of reb genes.</title>
        <authorList>
            <person name="Akiba N."/>
            <person name="Aono T."/>
            <person name="Toyazaki H."/>
            <person name="Sato S."/>
            <person name="Oyaizu H."/>
        </authorList>
    </citation>
    <scope>NUCLEOTIDE SEQUENCE [LARGE SCALE GENOMIC DNA]</scope>
    <source>
        <strain evidence="7">ATCC 43989 / DSM 5975 / JCM 20966 / LMG 6465 / NBRC 14845 / NCIMB 13405 / ORS 571</strain>
    </source>
</reference>
<dbReference type="Proteomes" id="UP000000270">
    <property type="component" value="Chromosome"/>
</dbReference>
<accession>A8IDI7</accession>
<dbReference type="InterPro" id="IPR028081">
    <property type="entry name" value="Leu-bd"/>
</dbReference>
<name>A8IDI7_AZOC5</name>
<dbReference type="PRINTS" id="PR00337">
    <property type="entry name" value="LEUILEVALBP"/>
</dbReference>
<keyword evidence="4" id="KW-0029">Amino-acid transport</keyword>
<dbReference type="InterPro" id="IPR000709">
    <property type="entry name" value="Leu_Ile_Val-bd"/>
</dbReference>
<evidence type="ECO:0000313" key="6">
    <source>
        <dbReference type="EMBL" id="BAF88945.1"/>
    </source>
</evidence>
<protein>
    <submittedName>
        <fullName evidence="6">Amino acid ABC transporter substrate binding protein</fullName>
    </submittedName>
</protein>
<dbReference type="CDD" id="cd06342">
    <property type="entry name" value="PBP1_ABC_LIVBP-like"/>
    <property type="match status" value="1"/>
</dbReference>
<reference evidence="7" key="2">
    <citation type="submission" date="2007-04" db="EMBL/GenBank/DDBJ databases">
        <title>Complete genome sequence of the nitrogen-fixing bacterium Azorhizobium caulinodans ORS571.</title>
        <authorList>
            <person name="Lee K.B."/>
            <person name="Backer P.D."/>
            <person name="Aono T."/>
            <person name="Liu C.T."/>
            <person name="Suzuki S."/>
            <person name="Suzuki T."/>
            <person name="Kaneko T."/>
            <person name="Yamada M."/>
            <person name="Tabata S."/>
            <person name="Kupfer D.M."/>
            <person name="Najar F.Z."/>
            <person name="Wiley G.B."/>
            <person name="Roe B."/>
            <person name="Binnewies T."/>
            <person name="Ussery D."/>
            <person name="Vereecke D."/>
            <person name="Gevers D."/>
            <person name="Holsters M."/>
            <person name="Oyaizu H."/>
        </authorList>
    </citation>
    <scope>NUCLEOTIDE SEQUENCE [LARGE SCALE GENOMIC DNA]</scope>
    <source>
        <strain evidence="7">ATCC 43989 / DSM 5975 / JCM 20966 / LMG 6465 / NBRC 14845 / NCIMB 13405 / ORS 571</strain>
    </source>
</reference>
<dbReference type="EMBL" id="AP009384">
    <property type="protein sequence ID" value="BAF88945.1"/>
    <property type="molecule type" value="Genomic_DNA"/>
</dbReference>
<evidence type="ECO:0000256" key="3">
    <source>
        <dbReference type="ARBA" id="ARBA00022729"/>
    </source>
</evidence>
<reference evidence="6 7" key="1">
    <citation type="journal article" date="2007" name="Appl. Environ. Microbiol.">
        <title>Rhizobial factors required for stem nodule maturation and maintenance in Sesbania rostrata-Azorhizobium caulinodans ORS571 symbiosis.</title>
        <authorList>
            <person name="Suzuki S."/>
            <person name="Aono T."/>
            <person name="Lee KB."/>
            <person name="Suzuki T."/>
            <person name="Liu CT."/>
            <person name="Miwa H."/>
            <person name="Wakao S."/>
            <person name="Iki T."/>
            <person name="Oyaizu H."/>
        </authorList>
    </citation>
    <scope>NUCLEOTIDE SEQUENCE [LARGE SCALE GENOMIC DNA]</scope>
    <source>
        <strain evidence="7">ATCC 43989 / DSM 5975 / JCM 20966 / LMG 6465 / NBRC 14845 / NCIMB 13405 / ORS 571</strain>
    </source>
</reference>
<feature type="domain" description="Leucine-binding protein" evidence="5">
    <location>
        <begin position="61"/>
        <end position="398"/>
    </location>
</feature>
<sequence>MAGIHVPESTVPVTHLPVAAGLAGSVSRPLEKPEEIRMRKLLLAGLALGAGLAFAAQAQAQVKLGVAGPMTGPNAAFGAQLKNGVEQAVTDINASGGILGQKIQVFVGDDASTPAQGTSVANKFISDGVKYVVGHFNSGVSIPTSTNYEEGGILQITPASTNPTFTERKLWNVFRTCGRDDQQGAVAGEYILKNLKDKKIAIVHDKTPYGKGLADETQKAINKGGVKEVVYEGITPGEKDYSALVSKLKAAGVEVLYYGGLHPEAGLLVRQMRDQGMKTVLFSGDGITDKEYWTIAGPGAEGTLMTFGPDPRKNAAAKEVVDRFKAKGIDPEGYVLYSYAAVQIIKQAAEATKSLDPKKVADYMHSGATFNTVLGPLAFDKKGDLTKLDYVVYVWKDGGYSEL</sequence>
<keyword evidence="2" id="KW-0813">Transport</keyword>
<dbReference type="PANTHER" id="PTHR47151:SF2">
    <property type="entry name" value="AMINO ACID BINDING PROTEIN"/>
    <property type="match status" value="1"/>
</dbReference>
<evidence type="ECO:0000256" key="2">
    <source>
        <dbReference type="ARBA" id="ARBA00022448"/>
    </source>
</evidence>
<keyword evidence="7" id="KW-1185">Reference proteome</keyword>
<dbReference type="KEGG" id="azc:AZC_2947"/>
<comment type="similarity">
    <text evidence="1">Belongs to the leucine-binding protein family.</text>
</comment>
<dbReference type="InterPro" id="IPR028082">
    <property type="entry name" value="Peripla_BP_I"/>
</dbReference>
<dbReference type="PANTHER" id="PTHR47151">
    <property type="entry name" value="LEU/ILE/VAL-BINDING ABC TRANSPORTER SUBUNIT"/>
    <property type="match status" value="1"/>
</dbReference>
<proteinExistence type="inferred from homology"/>
<evidence type="ECO:0000313" key="7">
    <source>
        <dbReference type="Proteomes" id="UP000000270"/>
    </source>
</evidence>
<dbReference type="GO" id="GO:0006865">
    <property type="term" value="P:amino acid transport"/>
    <property type="evidence" value="ECO:0007669"/>
    <property type="project" value="UniProtKB-KW"/>
</dbReference>
<keyword evidence="3" id="KW-0732">Signal</keyword>
<evidence type="ECO:0000259" key="5">
    <source>
        <dbReference type="Pfam" id="PF13458"/>
    </source>
</evidence>
<reference evidence="6 7" key="4">
    <citation type="journal article" date="2009" name="Appl. Environ. Microbiol.">
        <title>Comparative genome-wide transcriptional profiling of Azorhizobium caulinodans ORS571 grown under free-living and symbiotic conditions.</title>
        <authorList>
            <person name="Tsukada S."/>
            <person name="Aono T."/>
            <person name="Akiba N."/>
            <person name="Lee KB."/>
            <person name="Liu CT."/>
            <person name="Toyazaki H."/>
            <person name="Oyaizu H."/>
        </authorList>
    </citation>
    <scope>NUCLEOTIDE SEQUENCE [LARGE SCALE GENOMIC DNA]</scope>
    <source>
        <strain evidence="7">ATCC 43989 / DSM 5975 / JCM 20966 / LMG 6465 / NBRC 14845 / NCIMB 13405 / ORS 571</strain>
    </source>
</reference>
<dbReference type="STRING" id="438753.AZC_2947"/>
<reference evidence="6 7" key="3">
    <citation type="journal article" date="2008" name="BMC Genomics">
        <title>The genome of the versatile nitrogen fixer Azorhizobium caulinodans ORS571.</title>
        <authorList>
            <person name="Lee KB."/>
            <person name="Backer P.D."/>
            <person name="Aono T."/>
            <person name="Liu CT."/>
            <person name="Suzuki S."/>
            <person name="Suzuki T."/>
            <person name="Kaneko T."/>
            <person name="Yamada M."/>
            <person name="Tabata S."/>
            <person name="Kupfer D.M."/>
            <person name="Najar F.Z."/>
            <person name="Wiley G.B."/>
            <person name="Roe B."/>
            <person name="Binnewies T.T."/>
            <person name="Ussery D.W."/>
            <person name="D'Haeze W."/>
            <person name="Herder J.D."/>
            <person name="Gevers D."/>
            <person name="Vereecke D."/>
            <person name="Holsters M."/>
            <person name="Oyaizu H."/>
        </authorList>
    </citation>
    <scope>NUCLEOTIDE SEQUENCE [LARGE SCALE GENOMIC DNA]</scope>
    <source>
        <strain evidence="7">ATCC 43989 / DSM 5975 / JCM 20966 / LMG 6465 / NBRC 14845 / NCIMB 13405 / ORS 571</strain>
    </source>
</reference>
<dbReference type="AlphaFoldDB" id="A8IDI7"/>
<dbReference type="Pfam" id="PF13458">
    <property type="entry name" value="Peripla_BP_6"/>
    <property type="match status" value="1"/>
</dbReference>
<gene>
    <name evidence="6" type="ordered locus">AZC_2947</name>
</gene>
<evidence type="ECO:0000256" key="4">
    <source>
        <dbReference type="ARBA" id="ARBA00022970"/>
    </source>
</evidence>
<evidence type="ECO:0000256" key="1">
    <source>
        <dbReference type="ARBA" id="ARBA00010062"/>
    </source>
</evidence>
<dbReference type="SUPFAM" id="SSF53822">
    <property type="entry name" value="Periplasmic binding protein-like I"/>
    <property type="match status" value="1"/>
</dbReference>
<dbReference type="eggNOG" id="COG0683">
    <property type="taxonomic scope" value="Bacteria"/>
</dbReference>
<reference evidence="6 7" key="6">
    <citation type="journal article" date="2011" name="Appl. Environ. Microbiol.">
        <title>Involvement of the azorhizobial chromosome partition gene (parA) in the onset of bacteroid differentiation during Sesbania rostrata stem nodule development.</title>
        <authorList>
            <person name="Liu CT."/>
            <person name="Lee KB."/>
            <person name="Wang YS."/>
            <person name="Peng MH."/>
            <person name="Lee KT."/>
            <person name="Suzuki S."/>
            <person name="Suzuki T."/>
            <person name="Oyaizu H."/>
        </authorList>
    </citation>
    <scope>NUCLEOTIDE SEQUENCE [LARGE SCALE GENOMIC DNA]</scope>
    <source>
        <strain evidence="7">ATCC 43989 / DSM 5975 / JCM 20966 / LMG 6465 / NBRC 14845 / NCIMB 13405 / ORS 571</strain>
    </source>
</reference>
<dbReference type="Gene3D" id="3.40.50.2300">
    <property type="match status" value="2"/>
</dbReference>
<dbReference type="HOGENOM" id="CLU_027128_6_0_5"/>
<organism evidence="6 7">
    <name type="scientific">Azorhizobium caulinodans (strain ATCC 43989 / DSM 5975 / JCM 20966 / LMG 6465 / NBRC 14845 / NCIMB 13405 / ORS 571)</name>
    <dbReference type="NCBI Taxonomy" id="438753"/>
    <lineage>
        <taxon>Bacteria</taxon>
        <taxon>Pseudomonadati</taxon>
        <taxon>Pseudomonadota</taxon>
        <taxon>Alphaproteobacteria</taxon>
        <taxon>Hyphomicrobiales</taxon>
        <taxon>Xanthobacteraceae</taxon>
        <taxon>Azorhizobium</taxon>
    </lineage>
</organism>